<accession>A0ABX0VIU9</accession>
<proteinExistence type="predicted"/>
<gene>
    <name evidence="2" type="ORF">E2L00_01150</name>
</gene>
<feature type="compositionally biased region" description="Polar residues" evidence="1">
    <location>
        <begin position="1"/>
        <end position="10"/>
    </location>
</feature>
<feature type="compositionally biased region" description="Gly residues" evidence="1">
    <location>
        <begin position="76"/>
        <end position="85"/>
    </location>
</feature>
<feature type="compositionally biased region" description="Gly residues" evidence="1">
    <location>
        <begin position="33"/>
        <end position="43"/>
    </location>
</feature>
<protein>
    <submittedName>
        <fullName evidence="2">Uncharacterized protein</fullName>
    </submittedName>
</protein>
<keyword evidence="3" id="KW-1185">Reference proteome</keyword>
<evidence type="ECO:0000313" key="2">
    <source>
        <dbReference type="EMBL" id="NIY46166.1"/>
    </source>
</evidence>
<dbReference type="RefSeq" id="WP_167605844.1">
    <property type="nucleotide sequence ID" value="NZ_SOYS01000001.1"/>
</dbReference>
<dbReference type="Proteomes" id="UP000697927">
    <property type="component" value="Unassembled WGS sequence"/>
</dbReference>
<sequence length="94" mass="9051">MKEIATSQYHTIAGGYGEQCGRGPSNANSKGCSSGGSSGGSSGNAGNRAPQITNGKGKAGSGVMAGGFFSNNPGASGAGSRGCTGGRREVGHNR</sequence>
<comment type="caution">
    <text evidence="2">The sequence shown here is derived from an EMBL/GenBank/DDBJ whole genome shotgun (WGS) entry which is preliminary data.</text>
</comment>
<name>A0ABX0VIU9_9ENTR</name>
<dbReference type="EMBL" id="SOYS01000001">
    <property type="protein sequence ID" value="NIY46166.1"/>
    <property type="molecule type" value="Genomic_DNA"/>
</dbReference>
<evidence type="ECO:0000256" key="1">
    <source>
        <dbReference type="SAM" id="MobiDB-lite"/>
    </source>
</evidence>
<reference evidence="2 3" key="1">
    <citation type="journal article" date="2020" name="Microorganisms">
        <title>Polyphasic Characterisation of Cedecea colo sp. nov., a New Enteric Bacterium Isolated from the Koala Hindgut.</title>
        <authorList>
            <person name="Boath J.M."/>
            <person name="Dakhal S."/>
            <person name="Van T.T.H."/>
            <person name="Moore R.J."/>
            <person name="Dekiwadia C."/>
            <person name="Macreadie I.G."/>
        </authorList>
    </citation>
    <scope>NUCLEOTIDE SEQUENCE [LARGE SCALE GENOMIC DNA]</scope>
    <source>
        <strain evidence="2 3">ZA</strain>
    </source>
</reference>
<feature type="region of interest" description="Disordered" evidence="1">
    <location>
        <begin position="1"/>
        <end position="94"/>
    </location>
</feature>
<organism evidence="2 3">
    <name type="scientific">Cedecea colo</name>
    <dbReference type="NCBI Taxonomy" id="2552946"/>
    <lineage>
        <taxon>Bacteria</taxon>
        <taxon>Pseudomonadati</taxon>
        <taxon>Pseudomonadota</taxon>
        <taxon>Gammaproteobacteria</taxon>
        <taxon>Enterobacterales</taxon>
        <taxon>Enterobacteriaceae</taxon>
        <taxon>Cedecea</taxon>
    </lineage>
</organism>
<evidence type="ECO:0000313" key="3">
    <source>
        <dbReference type="Proteomes" id="UP000697927"/>
    </source>
</evidence>